<dbReference type="Gene3D" id="1.10.10.10">
    <property type="entry name" value="Winged helix-like DNA-binding domain superfamily/Winged helix DNA-binding domain"/>
    <property type="match status" value="1"/>
</dbReference>
<dbReference type="InterPro" id="IPR016152">
    <property type="entry name" value="PTrfase/Anion_transptr"/>
</dbReference>
<name>A0A1Y3XPS4_9ACTN</name>
<evidence type="ECO:0000256" key="4">
    <source>
        <dbReference type="ARBA" id="ARBA00023163"/>
    </source>
</evidence>
<accession>A0A1Y3XPS4</accession>
<dbReference type="PROSITE" id="PS51372">
    <property type="entry name" value="PRD_2"/>
    <property type="match status" value="1"/>
</dbReference>
<dbReference type="AlphaFoldDB" id="A0A1Y3XPS4"/>
<evidence type="ECO:0000313" key="7">
    <source>
        <dbReference type="EMBL" id="OUN87564.1"/>
    </source>
</evidence>
<dbReference type="InterPro" id="IPR013196">
    <property type="entry name" value="HTH_11"/>
</dbReference>
<dbReference type="GO" id="GO:0006355">
    <property type="term" value="P:regulation of DNA-templated transcription"/>
    <property type="evidence" value="ECO:0007669"/>
    <property type="project" value="InterPro"/>
</dbReference>
<dbReference type="Pfam" id="PF05043">
    <property type="entry name" value="Mga"/>
    <property type="match status" value="1"/>
</dbReference>
<dbReference type="Gene3D" id="3.40.930.10">
    <property type="entry name" value="Mannitol-specific EII, Chain A"/>
    <property type="match status" value="1"/>
</dbReference>
<dbReference type="Pfam" id="PF08279">
    <property type="entry name" value="HTH_11"/>
    <property type="match status" value="1"/>
</dbReference>
<evidence type="ECO:0000259" key="6">
    <source>
        <dbReference type="PROSITE" id="PS51372"/>
    </source>
</evidence>
<evidence type="ECO:0000259" key="5">
    <source>
        <dbReference type="PROSITE" id="PS51094"/>
    </source>
</evidence>
<dbReference type="InterPro" id="IPR050661">
    <property type="entry name" value="BglG_antiterminators"/>
</dbReference>
<feature type="domain" description="PRD" evidence="6">
    <location>
        <begin position="299"/>
        <end position="405"/>
    </location>
</feature>
<dbReference type="PANTHER" id="PTHR30185">
    <property type="entry name" value="CRYPTIC BETA-GLUCOSIDE BGL OPERON ANTITERMINATOR"/>
    <property type="match status" value="1"/>
</dbReference>
<dbReference type="InterPro" id="IPR036634">
    <property type="entry name" value="PRD_sf"/>
</dbReference>
<dbReference type="EMBL" id="NFIE01000016">
    <property type="protein sequence ID" value="OUN87564.1"/>
    <property type="molecule type" value="Genomic_DNA"/>
</dbReference>
<evidence type="ECO:0000256" key="3">
    <source>
        <dbReference type="ARBA" id="ARBA00023159"/>
    </source>
</evidence>
<dbReference type="PANTHER" id="PTHR30185:SF18">
    <property type="entry name" value="TRANSCRIPTIONAL REGULATOR MTLR"/>
    <property type="match status" value="1"/>
</dbReference>
<dbReference type="Gene3D" id="1.10.1790.10">
    <property type="entry name" value="PRD domain"/>
    <property type="match status" value="1"/>
</dbReference>
<dbReference type="InterPro" id="IPR011608">
    <property type="entry name" value="PRD"/>
</dbReference>
<dbReference type="Pfam" id="PF00359">
    <property type="entry name" value="PTS_EIIA_2"/>
    <property type="match status" value="1"/>
</dbReference>
<keyword evidence="2" id="KW-0805">Transcription regulation</keyword>
<dbReference type="Proteomes" id="UP000195781">
    <property type="component" value="Unassembled WGS sequence"/>
</dbReference>
<dbReference type="SUPFAM" id="SSF46785">
    <property type="entry name" value="Winged helix' DNA-binding domain"/>
    <property type="match status" value="1"/>
</dbReference>
<keyword evidence="1" id="KW-0677">Repeat</keyword>
<dbReference type="InterPro" id="IPR036388">
    <property type="entry name" value="WH-like_DNA-bd_sf"/>
</dbReference>
<sequence length="645" mass="72613">MEWSCISTALCRRRGSMFSERQQRILSCIASTRQPITGQEVADLLNLSLRTVQRDISRINRSQQIVQSSYEGYSINAAMLTEVLKLDHTKNEGSNAASTDHALLKMLALASQPIDIDDAAEHLFVSTPVLERSIRMIREGLSPYKLELIRQRNKLSLKGDESGKRALMGALLIDEVSGQFSSIDGVAHYFKGMDFERAKATVLEAINRHGQRIKPGYARGLIINVAIALYRMRAHSYIQTGKPRKQQNDIEHEIAASICAEYATHCPINPGAAEIDYLASLLSGQIEPNDSIDAPKATADISDLEKAVKRVVDKAFGFFQLNVEFSQAIRNFSMHIKALIERVDAIQITDTEMLENVKRNCPFVYELSILIAQGLSEAFHIHIEDGELGFISIHVGLLIEDTLADEKVHIVLACDQYQSISKRIRNEIEKRFAGVAVVTELDELGREDREVPLTDLIVTTRAMECTMHNAVYVSPFFTPSDYLKIENAIGLCLHEKRAAQTKRLLEPFFDDRLFLKRNVQNEHEAICLLGQKLFDCGIVDDGFIESVLQREQLSPTSFFNLFAIPHALEMNAKRTMAAVLLSEQGVSWGAERVHIVLMIAVCADDRRRFMEIYDTVVNSLCERRRVRKLLSSNTLSDFLEKLING</sequence>
<evidence type="ECO:0000313" key="8">
    <source>
        <dbReference type="Proteomes" id="UP000195781"/>
    </source>
</evidence>
<gene>
    <name evidence="7" type="ORF">B5G02_07390</name>
</gene>
<dbReference type="InterPro" id="IPR007737">
    <property type="entry name" value="Mga_HTH"/>
</dbReference>
<dbReference type="SUPFAM" id="SSF63520">
    <property type="entry name" value="PTS-regulatory domain, PRD"/>
    <property type="match status" value="1"/>
</dbReference>
<dbReference type="PROSITE" id="PS51094">
    <property type="entry name" value="PTS_EIIA_TYPE_2"/>
    <property type="match status" value="1"/>
</dbReference>
<feature type="domain" description="PTS EIIA type-2" evidence="5">
    <location>
        <begin position="506"/>
        <end position="645"/>
    </location>
</feature>
<protein>
    <submittedName>
        <fullName evidence="7">Uncharacterized protein</fullName>
    </submittedName>
</protein>
<evidence type="ECO:0000256" key="2">
    <source>
        <dbReference type="ARBA" id="ARBA00023015"/>
    </source>
</evidence>
<organism evidence="7 8">
    <name type="scientific">[Collinsella] massiliensis</name>
    <dbReference type="NCBI Taxonomy" id="1232426"/>
    <lineage>
        <taxon>Bacteria</taxon>
        <taxon>Bacillati</taxon>
        <taxon>Actinomycetota</taxon>
        <taxon>Coriobacteriia</taxon>
        <taxon>Coriobacteriales</taxon>
        <taxon>Coriobacteriaceae</taxon>
        <taxon>Enorma</taxon>
    </lineage>
</organism>
<proteinExistence type="predicted"/>
<dbReference type="OrthoDB" id="3175596at2"/>
<keyword evidence="8" id="KW-1185">Reference proteome</keyword>
<reference evidence="8" key="1">
    <citation type="submission" date="2017-04" db="EMBL/GenBank/DDBJ databases">
        <title>Function of individual gut microbiota members based on whole genome sequencing of pure cultures obtained from chicken caecum.</title>
        <authorList>
            <person name="Medvecky M."/>
            <person name="Cejkova D."/>
            <person name="Polansky O."/>
            <person name="Karasova D."/>
            <person name="Kubasova T."/>
            <person name="Cizek A."/>
            <person name="Rychlik I."/>
        </authorList>
    </citation>
    <scope>NUCLEOTIDE SEQUENCE [LARGE SCALE GENOMIC DNA]</scope>
    <source>
        <strain evidence="8">An5</strain>
    </source>
</reference>
<dbReference type="InterPro" id="IPR036390">
    <property type="entry name" value="WH_DNA-bd_sf"/>
</dbReference>
<dbReference type="InterPro" id="IPR002178">
    <property type="entry name" value="PTS_EIIA_type-2_dom"/>
</dbReference>
<keyword evidence="3" id="KW-0010">Activator</keyword>
<comment type="caution">
    <text evidence="7">The sequence shown here is derived from an EMBL/GenBank/DDBJ whole genome shotgun (WGS) entry which is preliminary data.</text>
</comment>
<dbReference type="SUPFAM" id="SSF55804">
    <property type="entry name" value="Phoshotransferase/anion transport protein"/>
    <property type="match status" value="1"/>
</dbReference>
<dbReference type="Pfam" id="PF00874">
    <property type="entry name" value="PRD"/>
    <property type="match status" value="1"/>
</dbReference>
<keyword evidence="4" id="KW-0804">Transcription</keyword>
<evidence type="ECO:0000256" key="1">
    <source>
        <dbReference type="ARBA" id="ARBA00022737"/>
    </source>
</evidence>